<dbReference type="CDD" id="cd02869">
    <property type="entry name" value="PseudoU_synth_RluA_like"/>
    <property type="match status" value="1"/>
</dbReference>
<evidence type="ECO:0000313" key="5">
    <source>
        <dbReference type="EMBL" id="OGD08197.1"/>
    </source>
</evidence>
<evidence type="ECO:0000313" key="6">
    <source>
        <dbReference type="Proteomes" id="UP000176424"/>
    </source>
</evidence>
<evidence type="ECO:0000256" key="3">
    <source>
        <dbReference type="RuleBase" id="RU362028"/>
    </source>
</evidence>
<dbReference type="GO" id="GO:0000455">
    <property type="term" value="P:enzyme-directed rRNA pseudouridine synthesis"/>
    <property type="evidence" value="ECO:0007669"/>
    <property type="project" value="TreeGrafter"/>
</dbReference>
<dbReference type="STRING" id="1797263.A2397_05665"/>
<dbReference type="AlphaFoldDB" id="A0A1F4ZRV2"/>
<dbReference type="InterPro" id="IPR006224">
    <property type="entry name" value="PsdUridine_synth_RluA-like_CS"/>
</dbReference>
<dbReference type="GO" id="GO:0140098">
    <property type="term" value="F:catalytic activity, acting on RNA"/>
    <property type="evidence" value="ECO:0007669"/>
    <property type="project" value="UniProtKB-ARBA"/>
</dbReference>
<gene>
    <name evidence="5" type="ORF">A2397_05665</name>
</gene>
<comment type="caution">
    <text evidence="5">The sequence shown here is derived from an EMBL/GenBank/DDBJ whole genome shotgun (WGS) entry which is preliminary data.</text>
</comment>
<dbReference type="InterPro" id="IPR050188">
    <property type="entry name" value="RluA_PseudoU_synthase"/>
</dbReference>
<organism evidence="5 6">
    <name type="scientific">Candidatus Amesbacteria bacterium RIFOXYB1_FULL_44_23</name>
    <dbReference type="NCBI Taxonomy" id="1797263"/>
    <lineage>
        <taxon>Bacteria</taxon>
        <taxon>Candidatus Amesiibacteriota</taxon>
    </lineage>
</organism>
<reference evidence="5 6" key="1">
    <citation type="journal article" date="2016" name="Nat. Commun.">
        <title>Thousands of microbial genomes shed light on interconnected biogeochemical processes in an aquifer system.</title>
        <authorList>
            <person name="Anantharaman K."/>
            <person name="Brown C.T."/>
            <person name="Hug L.A."/>
            <person name="Sharon I."/>
            <person name="Castelle C.J."/>
            <person name="Probst A.J."/>
            <person name="Thomas B.C."/>
            <person name="Singh A."/>
            <person name="Wilkins M.J."/>
            <person name="Karaoz U."/>
            <person name="Brodie E.L."/>
            <person name="Williams K.H."/>
            <person name="Hubbard S.S."/>
            <person name="Banfield J.F."/>
        </authorList>
    </citation>
    <scope>NUCLEOTIDE SEQUENCE [LARGE SCALE GENOMIC DNA]</scope>
</reference>
<protein>
    <recommendedName>
        <fullName evidence="3">Pseudouridine synthase</fullName>
        <ecNumber evidence="3">5.4.99.-</ecNumber>
    </recommendedName>
</protein>
<dbReference type="NCBIfam" id="TIGR00005">
    <property type="entry name" value="rluA_subfam"/>
    <property type="match status" value="1"/>
</dbReference>
<evidence type="ECO:0000259" key="4">
    <source>
        <dbReference type="Pfam" id="PF00849"/>
    </source>
</evidence>
<feature type="domain" description="Pseudouridine synthase RsuA/RluA-like" evidence="4">
    <location>
        <begin position="11"/>
        <end position="174"/>
    </location>
</feature>
<dbReference type="Pfam" id="PF00849">
    <property type="entry name" value="PseudoU_synth_2"/>
    <property type="match status" value="1"/>
</dbReference>
<accession>A0A1F4ZRV2</accession>
<dbReference type="PROSITE" id="PS01129">
    <property type="entry name" value="PSI_RLU"/>
    <property type="match status" value="1"/>
</dbReference>
<comment type="catalytic activity">
    <reaction evidence="3">
        <text>a uridine in RNA = a pseudouridine in RNA</text>
        <dbReference type="Rhea" id="RHEA:48348"/>
        <dbReference type="Rhea" id="RHEA-COMP:12068"/>
        <dbReference type="Rhea" id="RHEA-COMP:12069"/>
        <dbReference type="ChEBI" id="CHEBI:65314"/>
        <dbReference type="ChEBI" id="CHEBI:65315"/>
    </reaction>
</comment>
<dbReference type="Proteomes" id="UP000176424">
    <property type="component" value="Unassembled WGS sequence"/>
</dbReference>
<sequence>MQIIFEDRWICVVNKPWGMVVNNAKTNKGLTVQDWFLQKDLGLEVGDGEKDTEFALKGGVVHRLDKDTSGILVLVKTLKAYNGLKSQFLERKVSKTYLALVHGEMKPAEGVISLPIERHPKVWGKFAVGTDLSLTAITEWKTMGKYTWQNEVYTLLELKPHTGRTHQLRVHMKHLEHPIVADPIYGGKAAKKDLELCPRLFLHAGKLEFSHPDSGERLEFEAKLPEELELVLQKLVH</sequence>
<dbReference type="SUPFAM" id="SSF55120">
    <property type="entry name" value="Pseudouridine synthase"/>
    <property type="match status" value="1"/>
</dbReference>
<dbReference type="PANTHER" id="PTHR21600:SF87">
    <property type="entry name" value="RNA PSEUDOURIDYLATE SYNTHASE DOMAIN-CONTAINING PROTEIN 1"/>
    <property type="match status" value="1"/>
</dbReference>
<proteinExistence type="inferred from homology"/>
<name>A0A1F4ZRV2_9BACT</name>
<dbReference type="GO" id="GO:0003723">
    <property type="term" value="F:RNA binding"/>
    <property type="evidence" value="ECO:0007669"/>
    <property type="project" value="InterPro"/>
</dbReference>
<dbReference type="InterPro" id="IPR006225">
    <property type="entry name" value="PsdUridine_synth_RluC/D"/>
</dbReference>
<keyword evidence="3" id="KW-0413">Isomerase</keyword>
<dbReference type="InterPro" id="IPR006145">
    <property type="entry name" value="PsdUridine_synth_RsuA/RluA"/>
</dbReference>
<comment type="similarity">
    <text evidence="1 3">Belongs to the pseudouridine synthase RluA family.</text>
</comment>
<dbReference type="PANTHER" id="PTHR21600">
    <property type="entry name" value="MITOCHONDRIAL RNA PSEUDOURIDINE SYNTHASE"/>
    <property type="match status" value="1"/>
</dbReference>
<feature type="active site" evidence="2">
    <location>
        <position position="65"/>
    </location>
</feature>
<dbReference type="GO" id="GO:0009982">
    <property type="term" value="F:pseudouridine synthase activity"/>
    <property type="evidence" value="ECO:0007669"/>
    <property type="project" value="InterPro"/>
</dbReference>
<dbReference type="InterPro" id="IPR020103">
    <property type="entry name" value="PsdUridine_synth_cat_dom_sf"/>
</dbReference>
<dbReference type="Gene3D" id="3.30.2350.10">
    <property type="entry name" value="Pseudouridine synthase"/>
    <property type="match status" value="1"/>
</dbReference>
<dbReference type="EMBL" id="MEXR01000062">
    <property type="protein sequence ID" value="OGD08197.1"/>
    <property type="molecule type" value="Genomic_DNA"/>
</dbReference>
<evidence type="ECO:0000256" key="1">
    <source>
        <dbReference type="ARBA" id="ARBA00010876"/>
    </source>
</evidence>
<evidence type="ECO:0000256" key="2">
    <source>
        <dbReference type="PIRSR" id="PIRSR606225-1"/>
    </source>
</evidence>
<comment type="function">
    <text evidence="3">Responsible for synthesis of pseudouridine from uracil.</text>
</comment>
<dbReference type="EC" id="5.4.99.-" evidence="3"/>